<proteinExistence type="predicted"/>
<dbReference type="GeneID" id="54299697"/>
<evidence type="ECO:0008006" key="3">
    <source>
        <dbReference type="Google" id="ProtNLM"/>
    </source>
</evidence>
<name>A0A6A6B8G7_9PEZI</name>
<evidence type="ECO:0000313" key="1">
    <source>
        <dbReference type="EMBL" id="KAF2140449.1"/>
    </source>
</evidence>
<dbReference type="RefSeq" id="XP_033396162.1">
    <property type="nucleotide sequence ID" value="XM_033542200.1"/>
</dbReference>
<dbReference type="AlphaFoldDB" id="A0A6A6B8G7"/>
<accession>A0A6A6B8G7</accession>
<gene>
    <name evidence="1" type="ORF">K452DRAFT_299208</name>
</gene>
<protein>
    <recommendedName>
        <fullName evidence="3">TLDc domain-containing protein</fullName>
    </recommendedName>
</protein>
<dbReference type="Proteomes" id="UP000799438">
    <property type="component" value="Unassembled WGS sequence"/>
</dbReference>
<dbReference type="EMBL" id="ML995489">
    <property type="protein sequence ID" value="KAF2140449.1"/>
    <property type="molecule type" value="Genomic_DNA"/>
</dbReference>
<evidence type="ECO:0000313" key="2">
    <source>
        <dbReference type="Proteomes" id="UP000799438"/>
    </source>
</evidence>
<sequence>MGLGPSVPRRSEPTTPEEIRTKLIDFLYAGQSQDFLTSLRSSFLERCSEDGTLTRDAFVELLAEGEGEDYAEMLHEGGPILYRLAIYHGFYPFAPATDARLTCDAFLLSLAMMTHPADNLGQIRIGRRYLRDTEDIIRLCFQAVAQPSFVAHPENDDKNADRDFYSVFKNFTDNDDGVKIPYSPPLLPPDAPPCSSRDRSGVIMMQDMRNLVKLMLSLSMSTPPPTYPESLPVTAECICRSFGDADVDLPTFRSAVTEHLPNLFQPLRAFIARRFRILDGKPLAAAPPPPLAVSSKIISAPQTSQLRFMLHAAIPETFEELLHSGAPSYDAAEAASLLIHPKKDRLLLVSARNANTTRTFAVFICSEEFCEYLQHGSIIHPEAGYYRSCSMELAPQHGLLFASRHEREEGENVRTKIIHDHDGLVLQQGQGIWRFSEGLERVELVRPDKTEKFEVSWLEIWGA</sequence>
<organism evidence="1 2">
    <name type="scientific">Aplosporella prunicola CBS 121167</name>
    <dbReference type="NCBI Taxonomy" id="1176127"/>
    <lineage>
        <taxon>Eukaryota</taxon>
        <taxon>Fungi</taxon>
        <taxon>Dikarya</taxon>
        <taxon>Ascomycota</taxon>
        <taxon>Pezizomycotina</taxon>
        <taxon>Dothideomycetes</taxon>
        <taxon>Dothideomycetes incertae sedis</taxon>
        <taxon>Botryosphaeriales</taxon>
        <taxon>Aplosporellaceae</taxon>
        <taxon>Aplosporella</taxon>
    </lineage>
</organism>
<reference evidence="1" key="1">
    <citation type="journal article" date="2020" name="Stud. Mycol.">
        <title>101 Dothideomycetes genomes: a test case for predicting lifestyles and emergence of pathogens.</title>
        <authorList>
            <person name="Haridas S."/>
            <person name="Albert R."/>
            <person name="Binder M."/>
            <person name="Bloem J."/>
            <person name="Labutti K."/>
            <person name="Salamov A."/>
            <person name="Andreopoulos B."/>
            <person name="Baker S."/>
            <person name="Barry K."/>
            <person name="Bills G."/>
            <person name="Bluhm B."/>
            <person name="Cannon C."/>
            <person name="Castanera R."/>
            <person name="Culley D."/>
            <person name="Daum C."/>
            <person name="Ezra D."/>
            <person name="Gonzalez J."/>
            <person name="Henrissat B."/>
            <person name="Kuo A."/>
            <person name="Liang C."/>
            <person name="Lipzen A."/>
            <person name="Lutzoni F."/>
            <person name="Magnuson J."/>
            <person name="Mondo S."/>
            <person name="Nolan M."/>
            <person name="Ohm R."/>
            <person name="Pangilinan J."/>
            <person name="Park H.-J."/>
            <person name="Ramirez L."/>
            <person name="Alfaro M."/>
            <person name="Sun H."/>
            <person name="Tritt A."/>
            <person name="Yoshinaga Y."/>
            <person name="Zwiers L.-H."/>
            <person name="Turgeon B."/>
            <person name="Goodwin S."/>
            <person name="Spatafora J."/>
            <person name="Crous P."/>
            <person name="Grigoriev I."/>
        </authorList>
    </citation>
    <scope>NUCLEOTIDE SEQUENCE</scope>
    <source>
        <strain evidence="1">CBS 121167</strain>
    </source>
</reference>
<keyword evidence="2" id="KW-1185">Reference proteome</keyword>
<dbReference type="OrthoDB" id="3736964at2759"/>